<dbReference type="HAMAP" id="MF_00236">
    <property type="entry name" value="TatA_E"/>
    <property type="match status" value="1"/>
</dbReference>
<comment type="similarity">
    <text evidence="9">Belongs to the TatA/E family.</text>
</comment>
<evidence type="ECO:0000256" key="3">
    <source>
        <dbReference type="ARBA" id="ARBA00022475"/>
    </source>
</evidence>
<evidence type="ECO:0000256" key="5">
    <source>
        <dbReference type="ARBA" id="ARBA00022927"/>
    </source>
</evidence>
<dbReference type="EMBL" id="FTMN01000008">
    <property type="protein sequence ID" value="SIQ76425.1"/>
    <property type="molecule type" value="Genomic_DNA"/>
</dbReference>
<sequence>MLAGISIWQLLIVFAIIMLLFGTHKLRSAGTDLGSALSSFRKAVNHDE</sequence>
<organism evidence="10 11">
    <name type="scientific">Marinobacterium stanieri</name>
    <dbReference type="NCBI Taxonomy" id="49186"/>
    <lineage>
        <taxon>Bacteria</taxon>
        <taxon>Pseudomonadati</taxon>
        <taxon>Pseudomonadota</taxon>
        <taxon>Gammaproteobacteria</taxon>
        <taxon>Oceanospirillales</taxon>
        <taxon>Oceanospirillaceae</taxon>
        <taxon>Marinobacterium</taxon>
    </lineage>
</organism>
<keyword evidence="11" id="KW-1185">Reference proteome</keyword>
<keyword evidence="8 9" id="KW-0472">Membrane</keyword>
<dbReference type="Pfam" id="PF02416">
    <property type="entry name" value="TatA_B_E"/>
    <property type="match status" value="1"/>
</dbReference>
<accession>A0A1N6VF14</accession>
<dbReference type="GO" id="GO:0043953">
    <property type="term" value="P:protein transport by the Tat complex"/>
    <property type="evidence" value="ECO:0007669"/>
    <property type="project" value="UniProtKB-UniRule"/>
</dbReference>
<protein>
    <recommendedName>
        <fullName evidence="9">Sec-independent protein translocase protein TatA</fullName>
    </recommendedName>
</protein>
<dbReference type="Gene3D" id="1.20.5.3310">
    <property type="match status" value="1"/>
</dbReference>
<evidence type="ECO:0000313" key="11">
    <source>
        <dbReference type="Proteomes" id="UP000186895"/>
    </source>
</evidence>
<dbReference type="InterPro" id="IPR006312">
    <property type="entry name" value="TatA/E"/>
</dbReference>
<dbReference type="eggNOG" id="COG1826">
    <property type="taxonomic scope" value="Bacteria"/>
</dbReference>
<keyword evidence="2 9" id="KW-0813">Transport</keyword>
<keyword evidence="5 9" id="KW-0653">Protein transport</keyword>
<evidence type="ECO:0000256" key="2">
    <source>
        <dbReference type="ARBA" id="ARBA00022448"/>
    </source>
</evidence>
<dbReference type="Proteomes" id="UP000186895">
    <property type="component" value="Unassembled WGS sequence"/>
</dbReference>
<evidence type="ECO:0000256" key="4">
    <source>
        <dbReference type="ARBA" id="ARBA00022692"/>
    </source>
</evidence>
<dbReference type="NCBIfam" id="TIGR01411">
    <property type="entry name" value="tatAE"/>
    <property type="match status" value="1"/>
</dbReference>
<dbReference type="GO" id="GO:0033281">
    <property type="term" value="C:TAT protein transport complex"/>
    <property type="evidence" value="ECO:0007669"/>
    <property type="project" value="UniProtKB-UniRule"/>
</dbReference>
<evidence type="ECO:0000256" key="9">
    <source>
        <dbReference type="HAMAP-Rule" id="MF_00236"/>
    </source>
</evidence>
<keyword evidence="6 9" id="KW-1133">Transmembrane helix</keyword>
<evidence type="ECO:0000256" key="8">
    <source>
        <dbReference type="ARBA" id="ARBA00023136"/>
    </source>
</evidence>
<evidence type="ECO:0000313" key="10">
    <source>
        <dbReference type="EMBL" id="SIQ76425.1"/>
    </source>
</evidence>
<dbReference type="AlphaFoldDB" id="A0A1N6VF14"/>
<comment type="function">
    <text evidence="9">Part of the twin-arginine translocation (Tat) system that transports large folded proteins containing a characteristic twin-arginine motif in their signal peptide across membranes. TatA could form the protein-conducting channel of the Tat system.</text>
</comment>
<gene>
    <name evidence="9" type="primary">tatA</name>
    <name evidence="10" type="ORF">SAMN05421647_108214</name>
</gene>
<proteinExistence type="inferred from homology"/>
<dbReference type="STRING" id="49186.SAMN05421647_108214"/>
<comment type="subcellular location">
    <subcellularLocation>
        <location evidence="1 9">Cell membrane</location>
        <topology evidence="1 9">Single-pass membrane protein</topology>
    </subcellularLocation>
</comment>
<dbReference type="PANTHER" id="PTHR42982">
    <property type="entry name" value="SEC-INDEPENDENT PROTEIN TRANSLOCASE PROTEIN TATA"/>
    <property type="match status" value="1"/>
</dbReference>
<evidence type="ECO:0000256" key="6">
    <source>
        <dbReference type="ARBA" id="ARBA00022989"/>
    </source>
</evidence>
<keyword evidence="3 9" id="KW-1003">Cell membrane</keyword>
<comment type="subunit">
    <text evidence="9">The Tat system comprises two distinct complexes: a TatABC complex, containing multiple copies of TatA, TatB and TatC subunits, and a separate TatA complex, containing only TatA subunits. Substrates initially bind to the TatABC complex, which probably triggers association of the separate TatA complex to form the active translocon.</text>
</comment>
<dbReference type="PANTHER" id="PTHR42982:SF1">
    <property type="entry name" value="SEC-INDEPENDENT PROTEIN TRANSLOCASE PROTEIN TATA"/>
    <property type="match status" value="1"/>
</dbReference>
<feature type="transmembrane region" description="Helical" evidence="9">
    <location>
        <begin position="6"/>
        <end position="23"/>
    </location>
</feature>
<name>A0A1N6VF14_9GAMM</name>
<evidence type="ECO:0000256" key="1">
    <source>
        <dbReference type="ARBA" id="ARBA00004162"/>
    </source>
</evidence>
<reference evidence="11" key="1">
    <citation type="submission" date="2017-01" db="EMBL/GenBank/DDBJ databases">
        <authorList>
            <person name="Varghese N."/>
            <person name="Submissions S."/>
        </authorList>
    </citation>
    <scope>NUCLEOTIDE SEQUENCE [LARGE SCALE GENOMIC DNA]</scope>
    <source>
        <strain evidence="11">DSM 7027</strain>
    </source>
</reference>
<dbReference type="InterPro" id="IPR003369">
    <property type="entry name" value="TatA/B/E"/>
</dbReference>
<dbReference type="GO" id="GO:0008320">
    <property type="term" value="F:protein transmembrane transporter activity"/>
    <property type="evidence" value="ECO:0007669"/>
    <property type="project" value="UniProtKB-UniRule"/>
</dbReference>
<keyword evidence="7 9" id="KW-0811">Translocation</keyword>
<keyword evidence="4 9" id="KW-0812">Transmembrane</keyword>
<evidence type="ECO:0000256" key="7">
    <source>
        <dbReference type="ARBA" id="ARBA00023010"/>
    </source>
</evidence>